<dbReference type="Proteomes" id="UP000813444">
    <property type="component" value="Unassembled WGS sequence"/>
</dbReference>
<feature type="domain" description="WSC" evidence="4">
    <location>
        <begin position="465"/>
        <end position="563"/>
    </location>
</feature>
<feature type="chain" id="PRO_5035454058" evidence="3">
    <location>
        <begin position="22"/>
        <end position="564"/>
    </location>
</feature>
<feature type="signal peptide" evidence="3">
    <location>
        <begin position="1"/>
        <end position="21"/>
    </location>
</feature>
<dbReference type="PANTHER" id="PTHR45964">
    <property type="entry name" value="WSCD FAMILY MEMBER CG9164"/>
    <property type="match status" value="1"/>
</dbReference>
<evidence type="ECO:0000256" key="2">
    <source>
        <dbReference type="SAM" id="MobiDB-lite"/>
    </source>
</evidence>
<feature type="region of interest" description="Disordered" evidence="2">
    <location>
        <begin position="102"/>
        <end position="121"/>
    </location>
</feature>
<proteinExistence type="predicted"/>
<protein>
    <submittedName>
        <fullName evidence="5">WSC domain-containing protein</fullName>
    </submittedName>
</protein>
<sequence>MLHSFALAALWLAILPQLAGASAVVQLGKRDEIPYGEVKPDTIKTCSFWYDNWDGMSCQVVRDYLFAIPAETFTRWNPSISLDCQGWEDWYSYCVEVKNEPLPQPSKSSSSTTSTPTPTPTPVVKKWESLGCYIDDQTLSHRSTREGGNSLTVDKCEAACWEDGFQYAGVKSGTQCWCGSFVGGDWAQNQADCNIPCPGNKSQMCGGNKLLLVFEAIIDSAPLPPGNDPDPVTTTTTASTSSTSIPTTTAAPPHTEPTWIPQGCHKDLYPSNARTLRELAFASDTSLTPEVCQATCLQNGKVLSGVENGRECWCGDAIQTPASNTPTLDSECSKPCSGDKSRTCGSGGRIFLYRYAVPEKEDWRVVGCYKDLWPGKSRTLPDQAYIGSELYNSMCQSLCLERGKKLAGTENGNECWCGDAIQDPLDNVWVDSADCSTPCSGRLGEMCGAGARISLYQYVVPEKKRWKDIGCHKDLFPSTKRTLDKQVLVSDSELTIGGCQALCAREGTKYAGLENGRECWCGNDIQDSQSNVLVDKAECQAPCSGDSAQTCGSGARIHLYEFGV</sequence>
<evidence type="ECO:0000256" key="1">
    <source>
        <dbReference type="ARBA" id="ARBA00022737"/>
    </source>
</evidence>
<dbReference type="InterPro" id="IPR051589">
    <property type="entry name" value="Sialate-O-sulfotransferase"/>
</dbReference>
<comment type="caution">
    <text evidence="5">The sequence shown here is derived from an EMBL/GenBank/DDBJ whole genome shotgun (WGS) entry which is preliminary data.</text>
</comment>
<keyword evidence="3" id="KW-0732">Signal</keyword>
<gene>
    <name evidence="5" type="ORF">B0I35DRAFT_482296</name>
</gene>
<evidence type="ECO:0000256" key="3">
    <source>
        <dbReference type="SAM" id="SignalP"/>
    </source>
</evidence>
<feature type="region of interest" description="Disordered" evidence="2">
    <location>
        <begin position="222"/>
        <end position="257"/>
    </location>
</feature>
<evidence type="ECO:0000313" key="6">
    <source>
        <dbReference type="Proteomes" id="UP000813444"/>
    </source>
</evidence>
<dbReference type="InterPro" id="IPR002889">
    <property type="entry name" value="WSC_carb-bd"/>
</dbReference>
<feature type="compositionally biased region" description="Low complexity" evidence="2">
    <location>
        <begin position="233"/>
        <end position="257"/>
    </location>
</feature>
<feature type="domain" description="WSC" evidence="4">
    <location>
        <begin position="258"/>
        <end position="356"/>
    </location>
</feature>
<evidence type="ECO:0000313" key="5">
    <source>
        <dbReference type="EMBL" id="KAH7309534.1"/>
    </source>
</evidence>
<dbReference type="OrthoDB" id="2019572at2759"/>
<dbReference type="PANTHER" id="PTHR45964:SF5">
    <property type="entry name" value="WSCD FAMILY MEMBER CG9164"/>
    <property type="match status" value="1"/>
</dbReference>
<name>A0A8K0SHH5_9HYPO</name>
<dbReference type="EMBL" id="JAGPNK010000013">
    <property type="protein sequence ID" value="KAH7309534.1"/>
    <property type="molecule type" value="Genomic_DNA"/>
</dbReference>
<keyword evidence="1" id="KW-0677">Repeat</keyword>
<evidence type="ECO:0000259" key="4">
    <source>
        <dbReference type="PROSITE" id="PS51212"/>
    </source>
</evidence>
<dbReference type="SMART" id="SM00321">
    <property type="entry name" value="WSC"/>
    <property type="match status" value="4"/>
</dbReference>
<keyword evidence="6" id="KW-1185">Reference proteome</keyword>
<reference evidence="5" key="1">
    <citation type="journal article" date="2021" name="Nat. Commun.">
        <title>Genetic determinants of endophytism in the Arabidopsis root mycobiome.</title>
        <authorList>
            <person name="Mesny F."/>
            <person name="Miyauchi S."/>
            <person name="Thiergart T."/>
            <person name="Pickel B."/>
            <person name="Atanasova L."/>
            <person name="Karlsson M."/>
            <person name="Huettel B."/>
            <person name="Barry K.W."/>
            <person name="Haridas S."/>
            <person name="Chen C."/>
            <person name="Bauer D."/>
            <person name="Andreopoulos W."/>
            <person name="Pangilinan J."/>
            <person name="LaButti K."/>
            <person name="Riley R."/>
            <person name="Lipzen A."/>
            <person name="Clum A."/>
            <person name="Drula E."/>
            <person name="Henrissat B."/>
            <person name="Kohler A."/>
            <person name="Grigoriev I.V."/>
            <person name="Martin F.M."/>
            <person name="Hacquard S."/>
        </authorList>
    </citation>
    <scope>NUCLEOTIDE SEQUENCE</scope>
    <source>
        <strain evidence="5">MPI-CAGE-CH-0235</strain>
    </source>
</reference>
<accession>A0A8K0SHH5</accession>
<dbReference type="Pfam" id="PF01822">
    <property type="entry name" value="WSC"/>
    <property type="match status" value="4"/>
</dbReference>
<feature type="domain" description="WSC" evidence="4">
    <location>
        <begin position="126"/>
        <end position="217"/>
    </location>
</feature>
<feature type="compositionally biased region" description="Low complexity" evidence="2">
    <location>
        <begin position="105"/>
        <end position="116"/>
    </location>
</feature>
<feature type="domain" description="WSC" evidence="4">
    <location>
        <begin position="362"/>
        <end position="459"/>
    </location>
</feature>
<dbReference type="PROSITE" id="PS51212">
    <property type="entry name" value="WSC"/>
    <property type="match status" value="4"/>
</dbReference>
<organism evidence="5 6">
    <name type="scientific">Stachybotrys elegans</name>
    <dbReference type="NCBI Taxonomy" id="80388"/>
    <lineage>
        <taxon>Eukaryota</taxon>
        <taxon>Fungi</taxon>
        <taxon>Dikarya</taxon>
        <taxon>Ascomycota</taxon>
        <taxon>Pezizomycotina</taxon>
        <taxon>Sordariomycetes</taxon>
        <taxon>Hypocreomycetidae</taxon>
        <taxon>Hypocreales</taxon>
        <taxon>Stachybotryaceae</taxon>
        <taxon>Stachybotrys</taxon>
    </lineage>
</organism>
<dbReference type="AlphaFoldDB" id="A0A8K0SHH5"/>